<evidence type="ECO:0000313" key="3">
    <source>
        <dbReference type="Proteomes" id="UP000538929"/>
    </source>
</evidence>
<comment type="caution">
    <text evidence="2">The sequence shown here is derived from an EMBL/GenBank/DDBJ whole genome shotgun (WGS) entry which is preliminary data.</text>
</comment>
<dbReference type="EMBL" id="VKHT01000033">
    <property type="protein sequence ID" value="MBB0242979.1"/>
    <property type="molecule type" value="Genomic_DNA"/>
</dbReference>
<proteinExistence type="predicted"/>
<protein>
    <recommendedName>
        <fullName evidence="1">DUF7848 domain-containing protein</fullName>
    </recommendedName>
</protein>
<evidence type="ECO:0000259" key="1">
    <source>
        <dbReference type="Pfam" id="PF25232"/>
    </source>
</evidence>
<dbReference type="Pfam" id="PF25232">
    <property type="entry name" value="DUF7848"/>
    <property type="match status" value="1"/>
</dbReference>
<accession>A0A7W3XZW4</accession>
<evidence type="ECO:0000313" key="2">
    <source>
        <dbReference type="EMBL" id="MBB0242979.1"/>
    </source>
</evidence>
<feature type="domain" description="DUF7848" evidence="1">
    <location>
        <begin position="1"/>
        <end position="83"/>
    </location>
</feature>
<sequence>MRPGDARFRFREYAIEPDREPDAEAIGFAGECAVCEERGPAGGSVEDGEGVIAWMLGHLRRHPEHLSYREIVTRPYRAVPGEWR</sequence>
<dbReference type="AlphaFoldDB" id="A0A7W3XZW4"/>
<dbReference type="Proteomes" id="UP000538929">
    <property type="component" value="Unassembled WGS sequence"/>
</dbReference>
<gene>
    <name evidence="2" type="ORF">FNQ90_02365</name>
</gene>
<organism evidence="2 3">
    <name type="scientific">Streptomyces alkaliphilus</name>
    <dbReference type="NCBI Taxonomy" id="1472722"/>
    <lineage>
        <taxon>Bacteria</taxon>
        <taxon>Bacillati</taxon>
        <taxon>Actinomycetota</taxon>
        <taxon>Actinomycetes</taxon>
        <taxon>Kitasatosporales</taxon>
        <taxon>Streptomycetaceae</taxon>
        <taxon>Streptomyces</taxon>
    </lineage>
</organism>
<name>A0A7W3XZW4_9ACTN</name>
<reference evidence="3" key="1">
    <citation type="submission" date="2019-10" db="EMBL/GenBank/DDBJ databases">
        <title>Streptomyces sp. nov., a novel actinobacterium isolated from alkaline environment.</title>
        <authorList>
            <person name="Golinska P."/>
        </authorList>
    </citation>
    <scope>NUCLEOTIDE SEQUENCE [LARGE SCALE GENOMIC DNA]</scope>
    <source>
        <strain evidence="3">DSM 42118</strain>
    </source>
</reference>
<dbReference type="InterPro" id="IPR057170">
    <property type="entry name" value="DUF7848"/>
</dbReference>
<keyword evidence="3" id="KW-1185">Reference proteome</keyword>